<dbReference type="FunFam" id="3.40.50.2000:FF:000231">
    <property type="entry name" value="Glycosyltransferase"/>
    <property type="match status" value="1"/>
</dbReference>
<dbReference type="GO" id="GO:0035251">
    <property type="term" value="F:UDP-glucosyltransferase activity"/>
    <property type="evidence" value="ECO:0007669"/>
    <property type="project" value="TreeGrafter"/>
</dbReference>
<dbReference type="Pfam" id="PF00201">
    <property type="entry name" value="UDPGT"/>
    <property type="match status" value="1"/>
</dbReference>
<evidence type="ECO:0000256" key="4">
    <source>
        <dbReference type="RuleBase" id="RU362057"/>
    </source>
</evidence>
<dbReference type="InterPro" id="IPR002213">
    <property type="entry name" value="UDP_glucos_trans"/>
</dbReference>
<organism evidence="6 7">
    <name type="scientific">Eleusine coracana subsp. coracana</name>
    <dbReference type="NCBI Taxonomy" id="191504"/>
    <lineage>
        <taxon>Eukaryota</taxon>
        <taxon>Viridiplantae</taxon>
        <taxon>Streptophyta</taxon>
        <taxon>Embryophyta</taxon>
        <taxon>Tracheophyta</taxon>
        <taxon>Spermatophyta</taxon>
        <taxon>Magnoliopsida</taxon>
        <taxon>Liliopsida</taxon>
        <taxon>Poales</taxon>
        <taxon>Poaceae</taxon>
        <taxon>PACMAD clade</taxon>
        <taxon>Chloridoideae</taxon>
        <taxon>Cynodonteae</taxon>
        <taxon>Eleusininae</taxon>
        <taxon>Eleusine</taxon>
    </lineage>
</organism>
<evidence type="ECO:0000313" key="7">
    <source>
        <dbReference type="Proteomes" id="UP001054889"/>
    </source>
</evidence>
<feature type="region of interest" description="Disordered" evidence="5">
    <location>
        <begin position="1"/>
        <end position="31"/>
    </location>
</feature>
<dbReference type="PANTHER" id="PTHR48047:SF236">
    <property type="entry name" value="UDP-GLYCOSYLTRANSFERASE 90A1"/>
    <property type="match status" value="1"/>
</dbReference>
<keyword evidence="2 3" id="KW-0808">Transferase</keyword>
<dbReference type="EC" id="2.4.1.-" evidence="4"/>
<dbReference type="Proteomes" id="UP001054889">
    <property type="component" value="Unassembled WGS sequence"/>
</dbReference>
<evidence type="ECO:0000313" key="6">
    <source>
        <dbReference type="EMBL" id="GJN38723.1"/>
    </source>
</evidence>
<evidence type="ECO:0000256" key="3">
    <source>
        <dbReference type="RuleBase" id="RU003718"/>
    </source>
</evidence>
<protein>
    <recommendedName>
        <fullName evidence="4">Glycosyltransferase</fullName>
        <ecNumber evidence="4">2.4.1.-</ecNumber>
    </recommendedName>
</protein>
<dbReference type="Gene3D" id="3.40.50.2000">
    <property type="entry name" value="Glycogen Phosphorylase B"/>
    <property type="match status" value="2"/>
</dbReference>
<comment type="caution">
    <text evidence="6">The sequence shown here is derived from an EMBL/GenBank/DDBJ whole genome shotgun (WGS) entry which is preliminary data.</text>
</comment>
<name>A0AAV5FVC8_ELECO</name>
<gene>
    <name evidence="6" type="primary">gb27791</name>
    <name evidence="6" type="ORF">PR202_gb27791</name>
</gene>
<dbReference type="InterPro" id="IPR035595">
    <property type="entry name" value="UDP_glycos_trans_CS"/>
</dbReference>
<reference evidence="6" key="1">
    <citation type="journal article" date="2018" name="DNA Res.">
        <title>Multiple hybrid de novo genome assembly of finger millet, an orphan allotetraploid crop.</title>
        <authorList>
            <person name="Hatakeyama M."/>
            <person name="Aluri S."/>
            <person name="Balachadran M.T."/>
            <person name="Sivarajan S.R."/>
            <person name="Patrignani A."/>
            <person name="Gruter S."/>
            <person name="Poveda L."/>
            <person name="Shimizu-Inatsugi R."/>
            <person name="Baeten J."/>
            <person name="Francoijs K.J."/>
            <person name="Nataraja K.N."/>
            <person name="Reddy Y.A.N."/>
            <person name="Phadnis S."/>
            <person name="Ravikumar R.L."/>
            <person name="Schlapbach R."/>
            <person name="Sreeman S.M."/>
            <person name="Shimizu K.K."/>
        </authorList>
    </citation>
    <scope>NUCLEOTIDE SEQUENCE</scope>
</reference>
<comment type="similarity">
    <text evidence="1 3">Belongs to the UDP-glycosyltransferase family.</text>
</comment>
<dbReference type="CDD" id="cd03784">
    <property type="entry name" value="GT1_Gtf-like"/>
    <property type="match status" value="1"/>
</dbReference>
<accession>A0AAV5FVC8</accession>
<proteinExistence type="inferred from homology"/>
<evidence type="ECO:0000256" key="1">
    <source>
        <dbReference type="ARBA" id="ARBA00009995"/>
    </source>
</evidence>
<keyword evidence="3" id="KW-0328">Glycosyltransferase</keyword>
<dbReference type="EMBL" id="BQKI01000097">
    <property type="protein sequence ID" value="GJN38723.1"/>
    <property type="molecule type" value="Genomic_DNA"/>
</dbReference>
<dbReference type="SUPFAM" id="SSF53756">
    <property type="entry name" value="UDP-Glycosyltransferase/glycogen phosphorylase"/>
    <property type="match status" value="1"/>
</dbReference>
<reference evidence="6" key="2">
    <citation type="submission" date="2021-12" db="EMBL/GenBank/DDBJ databases">
        <title>Resequencing data analysis of finger millet.</title>
        <authorList>
            <person name="Hatakeyama M."/>
            <person name="Aluri S."/>
            <person name="Balachadran M.T."/>
            <person name="Sivarajan S.R."/>
            <person name="Poveda L."/>
            <person name="Shimizu-Inatsugi R."/>
            <person name="Schlapbach R."/>
            <person name="Sreeman S.M."/>
            <person name="Shimizu K.K."/>
        </authorList>
    </citation>
    <scope>NUCLEOTIDE SEQUENCE</scope>
</reference>
<evidence type="ECO:0000256" key="5">
    <source>
        <dbReference type="SAM" id="MobiDB-lite"/>
    </source>
</evidence>
<keyword evidence="7" id="KW-1185">Reference proteome</keyword>
<dbReference type="AlphaFoldDB" id="A0AAV5FVC8"/>
<sequence>MVAAAASNHAANGATSAKHAANGAASNGSQDAAAGRNHVVIFPFMAKGHMLPLFHFATALTAHHPTLRVTLVTTPANASFAQSRLPPSVDLVSLPFPSLPPLPAGVESTDAVPSPSLHLTFLHATSLLRDPFAAFLASLPSLTSANPPPPPTTEPGGALFHVPGMPDHVQVAAEELPYGVAKRADPDNPVTRFFAEVIGDSDVRSWGVLVNSLAALDGDYVSALESFYGPGARAWLAGPMFLAATVGELDGEQDPEGCLAWLDDQAAGSVIYLSFGTQAHVKDAQLDEILHGLARSGHPFLWAVRCDTWSPPVDSPHNGLVARGWVPQRSVLAHASEGGFVSHCGWNSVMESLAAGKPLLAWPMIAEQHLNARHVANVLGVGVRMDVRGGMEGVVGRGEVEEKVRELMDADSKKGKRMREKAAWAQQEAKSAVSAGGSSTLALDNLLEELQKSYGDHVIANGAVCSLVD</sequence>
<dbReference type="PROSITE" id="PS00375">
    <property type="entry name" value="UDPGT"/>
    <property type="match status" value="1"/>
</dbReference>
<dbReference type="PANTHER" id="PTHR48047">
    <property type="entry name" value="GLYCOSYLTRANSFERASE"/>
    <property type="match status" value="1"/>
</dbReference>
<feature type="compositionally biased region" description="Low complexity" evidence="5">
    <location>
        <begin position="1"/>
        <end position="17"/>
    </location>
</feature>
<evidence type="ECO:0000256" key="2">
    <source>
        <dbReference type="ARBA" id="ARBA00022679"/>
    </source>
</evidence>